<evidence type="ECO:0000256" key="3">
    <source>
        <dbReference type="SAM" id="SignalP"/>
    </source>
</evidence>
<protein>
    <submittedName>
        <fullName evidence="5">Autotransporter outer membrane beta-barrel domain-containing protein</fullName>
    </submittedName>
</protein>
<feature type="region of interest" description="Disordered" evidence="2">
    <location>
        <begin position="1568"/>
        <end position="1635"/>
    </location>
</feature>
<dbReference type="InterPro" id="IPR036709">
    <property type="entry name" value="Autotransporte_beta_dom_sf"/>
</dbReference>
<name>A0ABU8XAW2_9BURK</name>
<feature type="region of interest" description="Disordered" evidence="2">
    <location>
        <begin position="1704"/>
        <end position="1730"/>
    </location>
</feature>
<dbReference type="InterPro" id="IPR005546">
    <property type="entry name" value="Autotransporte_beta"/>
</dbReference>
<dbReference type="Gene3D" id="2.160.20.20">
    <property type="match status" value="3"/>
</dbReference>
<feature type="chain" id="PRO_5046945991" evidence="3">
    <location>
        <begin position="42"/>
        <end position="1981"/>
    </location>
</feature>
<evidence type="ECO:0000259" key="4">
    <source>
        <dbReference type="PROSITE" id="PS51208"/>
    </source>
</evidence>
<dbReference type="CDD" id="cd01344">
    <property type="entry name" value="PL2_Passenger_AT"/>
    <property type="match status" value="1"/>
</dbReference>
<comment type="caution">
    <text evidence="5">The sequence shown here is derived from an EMBL/GenBank/DDBJ whole genome shotgun (WGS) entry which is preliminary data.</text>
</comment>
<evidence type="ECO:0000313" key="6">
    <source>
        <dbReference type="Proteomes" id="UP001367030"/>
    </source>
</evidence>
<evidence type="ECO:0000313" key="5">
    <source>
        <dbReference type="EMBL" id="MEJ8856977.1"/>
    </source>
</evidence>
<dbReference type="InterPro" id="IPR013425">
    <property type="entry name" value="Autotrns_rpt"/>
</dbReference>
<gene>
    <name evidence="5" type="ORF">WKW79_20545</name>
</gene>
<dbReference type="NCBIfam" id="TIGR02601">
    <property type="entry name" value="autotrns_rpt"/>
    <property type="match status" value="7"/>
</dbReference>
<dbReference type="Gene3D" id="2.40.128.130">
    <property type="entry name" value="Autotransporter beta-domain"/>
    <property type="match status" value="1"/>
</dbReference>
<accession>A0ABU8XAW2</accession>
<dbReference type="InterPro" id="IPR012332">
    <property type="entry name" value="Autotransporter_pectin_lyase_C"/>
</dbReference>
<organism evidence="5 6">
    <name type="scientific">Variovorax robiniae</name>
    <dbReference type="NCBI Taxonomy" id="1836199"/>
    <lineage>
        <taxon>Bacteria</taxon>
        <taxon>Pseudomonadati</taxon>
        <taxon>Pseudomonadota</taxon>
        <taxon>Betaproteobacteria</taxon>
        <taxon>Burkholderiales</taxon>
        <taxon>Comamonadaceae</taxon>
        <taxon>Variovorax</taxon>
    </lineage>
</organism>
<dbReference type="InterPro" id="IPR051551">
    <property type="entry name" value="Autotransporter_adhesion"/>
</dbReference>
<dbReference type="SUPFAM" id="SSF51126">
    <property type="entry name" value="Pectin lyase-like"/>
    <property type="match status" value="4"/>
</dbReference>
<dbReference type="InterPro" id="IPR011050">
    <property type="entry name" value="Pectin_lyase_fold/virulence"/>
</dbReference>
<feature type="compositionally biased region" description="Pro residues" evidence="2">
    <location>
        <begin position="1572"/>
        <end position="1633"/>
    </location>
</feature>
<dbReference type="NCBIfam" id="TIGR01414">
    <property type="entry name" value="autotrans_barl"/>
    <property type="match status" value="1"/>
</dbReference>
<dbReference type="Pfam" id="PF12951">
    <property type="entry name" value="PATR"/>
    <property type="match status" value="8"/>
</dbReference>
<dbReference type="PANTHER" id="PTHR35037:SF3">
    <property type="entry name" value="C-TERMINAL REGION OF AIDA-LIKE PROTEIN"/>
    <property type="match status" value="1"/>
</dbReference>
<dbReference type="RefSeq" id="WP_340337055.1">
    <property type="nucleotide sequence ID" value="NZ_JBBKZS010000009.1"/>
</dbReference>
<keyword evidence="6" id="KW-1185">Reference proteome</keyword>
<dbReference type="PROSITE" id="PS51208">
    <property type="entry name" value="AUTOTRANSPORTER"/>
    <property type="match status" value="1"/>
</dbReference>
<feature type="signal peptide" evidence="3">
    <location>
        <begin position="1"/>
        <end position="41"/>
    </location>
</feature>
<dbReference type="SUPFAM" id="SSF103515">
    <property type="entry name" value="Autotransporter"/>
    <property type="match status" value="1"/>
</dbReference>
<reference evidence="5 6" key="1">
    <citation type="submission" date="2024-03" db="EMBL/GenBank/DDBJ databases">
        <title>Novel species of the genus Variovorax.</title>
        <authorList>
            <person name="Liu Q."/>
            <person name="Xin Y.-H."/>
        </authorList>
    </citation>
    <scope>NUCLEOTIDE SEQUENCE [LARGE SCALE GENOMIC DNA]</scope>
    <source>
        <strain evidence="5 6">KACC 18901</strain>
    </source>
</reference>
<evidence type="ECO:0000256" key="1">
    <source>
        <dbReference type="ARBA" id="ARBA00022729"/>
    </source>
</evidence>
<dbReference type="Proteomes" id="UP001367030">
    <property type="component" value="Unassembled WGS sequence"/>
</dbReference>
<dbReference type="InterPro" id="IPR043990">
    <property type="entry name" value="AC_1"/>
</dbReference>
<sequence length="1981" mass="194557">MILSQHSNRRWQLSHPMWTRYRPLAMVVGCAALSWSPASLAQTATWISPTAYGSWFDPTNWSTGVVPVAPTQARVTSFYSVVVDQPGAAAAAVNLEDFSALFFQGTGSAGSMTINLLDRVAGNGTSLYFRDTATAAQSTIHLSGTGGTQFNDVSSNFEGNSTAGSATITTANSAQVGFYDASTAGAATITNNSGGMTGFVGASSAGSATITNNAGGVTAFWQDATGDGATLVNNAGGVLDIALKDAAYGGNGVVGVGSVSGAGNIFLGSSSLTLGALGKADTISGVIADGFSPQLQAYLAENGLDPPPLSGGSLIKTGTGTLTLTGANTYTGGTTIAAGTLQVGSGGTTGSLVGNIVDNAALVFNRSDALSFGGVISGTGSVTKNGAGTLTLTATNTYTGATIINQGVLAFSNPGNLGTLGNPIVFNGGTLRYLAASSFIGRSVSLLAGSGTVDTNGFSVEYRGVASGAGSMTKIGAGTLSLTGTNTYTGGTIINGGTLQVGLGGTSGSLAGNIANNAALVFNRSNALTYSGVISGTGTLTQSGTGTTTLTGANTLTGPTTVSAGTLRVNGSLASATTTVQNAATLGGSGSIAGSVTVQNGGHLAPGNSLGTLSIGGDLSLSAGSVLDYELGQANVPGGPLNDLTVVGGNLLLDGTLNVTPSAGGSFGAGVYRLINYGGALNNQGLVLGAMPAGGPFLVQTSVANQVNLVNTQGLALNYWDGNNSALYNNAAVNGGTGAWLATPANDAWTDSSGTTNAPWQPNGFAVFQGTPGTVTVDDSAGAVTFSGAQFAVDGYTVTGQPLTTTTTDTVIRVGDGTAAGAAMTATIGAVIQGSGGLDKTDLGTLVLTASNTYTGNTIIDGGTLSVRGGAIGSPAANVTVGNSGNGTLRIENGGQVSGVTSVIGANAGSQGAVTVTGNDSAWTTSSGLTIGAFGAGSLRVENGGVVQSGFALGASEGSGSANIQVSGTGSRWTTSGFLSLLSGTSTMAIDQAGQLRGGSVVIGENAGAQATATVSGAGSTLVSDSTFEVARAGTGSLTVSGGASVTSAQGFVGRVAGGVGNAVVTGAGSSWINTGPDLTVGNGGTGTLTISDGATVSAPATYVGFFAGSVGTLNIGGATGSAPADPGRLDTSTVALGDGAATVNFNHTSSAYEFTPQITGTGTVNALAGTSILLADNSYAGATTIAAPATLQLGNGGTTGSVTSDVADDGTLVFNRSDAITYSGLISGSGRVVQQGAGTLTLAPSAVGGNTYAGGTLIQQGVLAMPADNVLGAPTGGVTFNGGTLQWLGSFELSATRPVSIEAGGATLDTKGFEAIIEQGITGAGAMTKAGTGTLILQGASTYAGGTTVSAGTLVVGDSTSPGAALGGGRTVLVNTGATLGGYGTVTGDVTNNGTLKVADAIAGATVAPLAINASAKPGAPTLAKPAVLAGGNGTFTINGTLQNAGLAQIGAVNGAPGNALIVNSYVGAPGSRVALNTFLGADNSPSDRLVINGGSASGASTLQITNAGGGGALTTGDGIAVVVAANGATTTSSAFALGGRLAAGAYEYLLFRGGAANGESWYLRNTLPPTFDPPPPPPPPPPPVPPAPPAPPSPSPAPTPAEPPTPTSPATPAPPSPAGEAPAPAPAPSTGPAPSVAPTVLLPNYRVEVPLDMSAPLLANRLGIAMLGTYHDRAGEDSVIASGEGPRRMGTWGRVFGASGDVRNGSGSSNSARYNDFSRNGPTHEDNEAGMQAGIDLLRRADAEGQGDVAGVFIAMGHIDSNVDAIYGGKAGSASMYGYSLGGYWTRKGASGWYVDGVLQGTRYDSVRTQSIYGQTLNTDGWGVAASLEAGYPFALAPGWALEPQGQLIYQWTRLDDGADGVARISFHDTSTFYGRIGARLMRSIAQGGDGHALTAWARLNIWHAFDSNATTTFSNMQGFNPVALSAPIGASTWAQVGVGLSGYIARDLSAFGSVDYNRSLGNGDSHGWSGRVGVRLRW</sequence>
<dbReference type="NCBIfam" id="TIGR04393">
    <property type="entry name" value="rpt_T5SS_PEPC"/>
    <property type="match status" value="3"/>
</dbReference>
<dbReference type="Pfam" id="PF18883">
    <property type="entry name" value="AC_1"/>
    <property type="match status" value="1"/>
</dbReference>
<dbReference type="PANTHER" id="PTHR35037">
    <property type="entry name" value="C-TERMINAL REGION OF AIDA-LIKE PROTEIN"/>
    <property type="match status" value="1"/>
</dbReference>
<dbReference type="EMBL" id="JBBKZS010000009">
    <property type="protein sequence ID" value="MEJ8856977.1"/>
    <property type="molecule type" value="Genomic_DNA"/>
</dbReference>
<feature type="compositionally biased region" description="Polar residues" evidence="2">
    <location>
        <begin position="1707"/>
        <end position="1723"/>
    </location>
</feature>
<keyword evidence="1 3" id="KW-0732">Signal</keyword>
<proteinExistence type="predicted"/>
<dbReference type="SMART" id="SM00869">
    <property type="entry name" value="Autotransporter"/>
    <property type="match status" value="1"/>
</dbReference>
<evidence type="ECO:0000256" key="2">
    <source>
        <dbReference type="SAM" id="MobiDB-lite"/>
    </source>
</evidence>
<dbReference type="InterPro" id="IPR030895">
    <property type="entry name" value="T5SS_PEPC_rpt"/>
</dbReference>
<dbReference type="InterPro" id="IPR006315">
    <property type="entry name" value="OM_autotransptr_brl_dom"/>
</dbReference>
<feature type="domain" description="Autotransporter" evidence="4">
    <location>
        <begin position="1686"/>
        <end position="1981"/>
    </location>
</feature>